<sequence length="941" mass="109509">MSVIYPKGADWRIWDLHIHTPKSIENNYGGDDDKVWEEFISKLEQLPEAVKVVGINDYYFIDGYEKVMDYKINKGRMSNLELILPVLEFRVDTFGTNNGKNFLKTNLHILFNVEMENYKAEVQDIKDEFISRVNLSRHHPTKALSRKSFVEASSDGTLQKGFEEHCPKTEEVFELIKGDRWREEVFLFLGFKEWVNTDKGNQVKPLKQNLYDNVDAIFTASKLEDIPKKQDTLSAFGTKSLFHSLDIHDLTTFDNYSCNTWIKADPTFEGLKQISHEPKRIKIQYNNPIHDNLKPYFSEIRIPESKIFEDKDVSFKKCDLSLNRDMVAIIGGRGTGKSLLLDSIAKTLNKTDFTKRVTKMNSLQDFEIVYSHEDSSLSEYYSGNSENNFLEYTHVSQSEVQSIVEDPKKLGQTIFGLLLLHSNTLTEGEEATISNINSEIKVLKDWFFTEDEEGNRINSNDYNSRLKSDYEKRIQSITNEKNRRLIEKYTENNKSNNISIKLKEETEELLKYIDETQTHINNKIKKLNENKFDITVDTIDLKSHVQSIEDLKNKIKDSLKNSSQENNQIEKEFREKGLEGDISTLLSKVKGFQDEIEKHDDKLKLNEKKRNELADYLSRRKKFSEYLKHRLDQQKDDIDKKWDELKSNPSWTKKQRKLIEKILDGINVYGEILFDEDKFYEVIEKCVNGVKFRTARANNESKIDKLKKFFNVRNERDYLKLISNEEIICLDLDKPYISLEMLLDYYPEFLSGDGESELISILYTSTEREKYLKVIPRVEYYGKKPGELSIGQRGTLFISLKLATDPFSNPFIFDQPEDDLDNKFIVDKLMPVLNDLKEYRQIIVVTHNANIVVNADADQVIVAHNDSESLSYISGSLENTFRVVNYDSESSETLTHQGIKEHVCEILEGGEDAFEKREKKYSLKSKQLFTKTNEETTVVNS</sequence>
<dbReference type="STRING" id="237679.SAMN04488072_109168"/>
<evidence type="ECO:0008006" key="4">
    <source>
        <dbReference type="Google" id="ProtNLM"/>
    </source>
</evidence>
<evidence type="ECO:0000313" key="2">
    <source>
        <dbReference type="EMBL" id="SFB20557.1"/>
    </source>
</evidence>
<dbReference type="SUPFAM" id="SSF52540">
    <property type="entry name" value="P-loop containing nucleoside triphosphate hydrolases"/>
    <property type="match status" value="1"/>
</dbReference>
<dbReference type="InterPro" id="IPR027417">
    <property type="entry name" value="P-loop_NTPase"/>
</dbReference>
<keyword evidence="3" id="KW-1185">Reference proteome</keyword>
<accession>A0A1I0Z5D6</accession>
<dbReference type="RefSeq" id="WP_090238573.1">
    <property type="nucleotide sequence ID" value="NZ_FOJW01000009.1"/>
</dbReference>
<dbReference type="AlphaFoldDB" id="A0A1I0Z5D6"/>
<dbReference type="OrthoDB" id="9791620at2"/>
<dbReference type="Gene3D" id="3.40.50.300">
    <property type="entry name" value="P-loop containing nucleotide triphosphate hydrolases"/>
    <property type="match status" value="1"/>
</dbReference>
<dbReference type="InterPro" id="IPR054787">
    <property type="entry name" value="TrlF_ATPase"/>
</dbReference>
<protein>
    <recommendedName>
        <fullName evidence="4">DNA repair protein</fullName>
    </recommendedName>
</protein>
<evidence type="ECO:0000256" key="1">
    <source>
        <dbReference type="SAM" id="Coils"/>
    </source>
</evidence>
<dbReference type="PANTHER" id="PTHR24220">
    <property type="entry name" value="IMPORT ATP-BINDING PROTEIN"/>
    <property type="match status" value="1"/>
</dbReference>
<dbReference type="Proteomes" id="UP000198642">
    <property type="component" value="Unassembled WGS sequence"/>
</dbReference>
<evidence type="ECO:0000313" key="3">
    <source>
        <dbReference type="Proteomes" id="UP000198642"/>
    </source>
</evidence>
<reference evidence="2 3" key="1">
    <citation type="submission" date="2016-10" db="EMBL/GenBank/DDBJ databases">
        <authorList>
            <person name="de Groot N.N."/>
        </authorList>
    </citation>
    <scope>NUCLEOTIDE SEQUENCE [LARGE SCALE GENOMIC DNA]</scope>
    <source>
        <strain evidence="2 3">CGMCC 1.3702</strain>
    </source>
</reference>
<name>A0A1I0Z5D6_9BACI</name>
<dbReference type="GO" id="GO:0005886">
    <property type="term" value="C:plasma membrane"/>
    <property type="evidence" value="ECO:0007669"/>
    <property type="project" value="TreeGrafter"/>
</dbReference>
<dbReference type="NCBIfam" id="NF045780">
    <property type="entry name" value="TrlF_fam_ATP"/>
    <property type="match status" value="1"/>
</dbReference>
<gene>
    <name evidence="2" type="ORF">SAMN04488072_109168</name>
</gene>
<dbReference type="GO" id="GO:0022857">
    <property type="term" value="F:transmembrane transporter activity"/>
    <property type="evidence" value="ECO:0007669"/>
    <property type="project" value="TreeGrafter"/>
</dbReference>
<feature type="coiled-coil region" evidence="1">
    <location>
        <begin position="541"/>
        <end position="609"/>
    </location>
</feature>
<organism evidence="2 3">
    <name type="scientific">Lentibacillus halodurans</name>
    <dbReference type="NCBI Taxonomy" id="237679"/>
    <lineage>
        <taxon>Bacteria</taxon>
        <taxon>Bacillati</taxon>
        <taxon>Bacillota</taxon>
        <taxon>Bacilli</taxon>
        <taxon>Bacillales</taxon>
        <taxon>Bacillaceae</taxon>
        <taxon>Lentibacillus</taxon>
    </lineage>
</organism>
<keyword evidence="1" id="KW-0175">Coiled coil</keyword>
<dbReference type="InterPro" id="IPR015854">
    <property type="entry name" value="ABC_transpr_LolD-like"/>
</dbReference>
<proteinExistence type="predicted"/>
<dbReference type="EMBL" id="FOJW01000009">
    <property type="protein sequence ID" value="SFB20557.1"/>
    <property type="molecule type" value="Genomic_DNA"/>
</dbReference>